<dbReference type="EMBL" id="CM045867">
    <property type="protein sequence ID" value="KAI7959569.1"/>
    <property type="molecule type" value="Genomic_DNA"/>
</dbReference>
<evidence type="ECO:0000313" key="1">
    <source>
        <dbReference type="EMBL" id="KAI7959569.1"/>
    </source>
</evidence>
<reference evidence="2" key="2">
    <citation type="journal article" date="2018" name="Mol. Plant Microbe Interact.">
        <title>Genome sequence resources for the wheat stripe rust pathogen (Puccinia striiformis f. sp. tritici) and the barley stripe rust pathogen (Puccinia striiformis f. sp. hordei).</title>
        <authorList>
            <person name="Xia C."/>
            <person name="Wang M."/>
            <person name="Yin C."/>
            <person name="Cornejo O.E."/>
            <person name="Hulbert S.H."/>
            <person name="Chen X."/>
        </authorList>
    </citation>
    <scope>NUCLEOTIDE SEQUENCE [LARGE SCALE GENOMIC DNA]</scope>
    <source>
        <strain evidence="2">93-210</strain>
    </source>
</reference>
<name>A0ACC0ESY8_9BASI</name>
<comment type="caution">
    <text evidence="1">The sequence shown here is derived from an EMBL/GenBank/DDBJ whole genome shotgun (WGS) entry which is preliminary data.</text>
</comment>
<organism evidence="1 2">
    <name type="scientific">Puccinia striiformis f. sp. tritici</name>
    <dbReference type="NCBI Taxonomy" id="168172"/>
    <lineage>
        <taxon>Eukaryota</taxon>
        <taxon>Fungi</taxon>
        <taxon>Dikarya</taxon>
        <taxon>Basidiomycota</taxon>
        <taxon>Pucciniomycotina</taxon>
        <taxon>Pucciniomycetes</taxon>
        <taxon>Pucciniales</taxon>
        <taxon>Pucciniaceae</taxon>
        <taxon>Puccinia</taxon>
    </lineage>
</organism>
<reference evidence="2" key="1">
    <citation type="journal article" date="2018" name="BMC Genomics">
        <title>Genomic insights into host adaptation between the wheat stripe rust pathogen (Puccinia striiformis f. sp. tritici) and the barley stripe rust pathogen (Puccinia striiformis f. sp. hordei).</title>
        <authorList>
            <person name="Xia C."/>
            <person name="Wang M."/>
            <person name="Yin C."/>
            <person name="Cornejo O.E."/>
            <person name="Hulbert S.H."/>
            <person name="Chen X."/>
        </authorList>
    </citation>
    <scope>NUCLEOTIDE SEQUENCE [LARGE SCALE GENOMIC DNA]</scope>
    <source>
        <strain evidence="2">93-210</strain>
    </source>
</reference>
<keyword evidence="2" id="KW-1185">Reference proteome</keyword>
<protein>
    <submittedName>
        <fullName evidence="1">Uncharacterized protein</fullName>
    </submittedName>
</protein>
<reference evidence="1 2" key="3">
    <citation type="journal article" date="2022" name="Microbiol. Spectr.">
        <title>Folding features and dynamics of 3D genome architecture in plant fungal pathogens.</title>
        <authorList>
            <person name="Xia C."/>
        </authorList>
    </citation>
    <scope>NUCLEOTIDE SEQUENCE [LARGE SCALE GENOMIC DNA]</scope>
    <source>
        <strain evidence="1 2">93-210</strain>
    </source>
</reference>
<proteinExistence type="predicted"/>
<dbReference type="Proteomes" id="UP001060170">
    <property type="component" value="Chromosome 3"/>
</dbReference>
<evidence type="ECO:0000313" key="2">
    <source>
        <dbReference type="Proteomes" id="UP001060170"/>
    </source>
</evidence>
<gene>
    <name evidence="1" type="ORF">MJO28_003360</name>
</gene>
<accession>A0ACC0ESY8</accession>
<sequence>MSRLGIAFNTLRFASTVRHVVGNMHTEISAQLLVLVTLGISSLQGSSAASTHQLYRRQVPQEWAHAKEVIMVDNMLKLGNPLGFGHPILSLLGKKAASKGMGKLDIKHFDCFQKMVADQAFKNAKKAANKKGQEAAILFASLEKNTANVGVASIPCTSKKMDSPEIERLIQHQDAASDGAAANNKKSALLAALSLNDIGSDPTLALQTGTFKAGDKKNPNNGRGESCDDDKDTVGCIYTKKLLVGHLFSLKPRLKQSYQTTHEGFQYSQSHRLRM</sequence>